<evidence type="ECO:0000313" key="1">
    <source>
        <dbReference type="EMBL" id="HEG91064.1"/>
    </source>
</evidence>
<organism evidence="1">
    <name type="scientific">Thermorudis peleae</name>
    <dbReference type="NCBI Taxonomy" id="1382356"/>
    <lineage>
        <taxon>Bacteria</taxon>
        <taxon>Pseudomonadati</taxon>
        <taxon>Thermomicrobiota</taxon>
        <taxon>Thermomicrobia</taxon>
        <taxon>Thermomicrobia incertae sedis</taxon>
        <taxon>Thermorudis</taxon>
    </lineage>
</organism>
<sequence>MKISGSYTMKAPRQAVWDRLIDPQAIAGCLPGVEKLNQVGEGEYEMSMTVGIGPVRGTYEGKVRLTNMSPPDEYQMQVEGSGRPGFVRGTGTVRLADGPDGTTQITYEGDVEVGGPVAGVAQRMLGGVAKRMVEQFFSCIEKQIAGG</sequence>
<dbReference type="InterPro" id="IPR010419">
    <property type="entry name" value="CO_DH_gsu"/>
</dbReference>
<dbReference type="EMBL" id="DSIY01000157">
    <property type="protein sequence ID" value="HEG91064.1"/>
    <property type="molecule type" value="Genomic_DNA"/>
</dbReference>
<accession>A0A831THD2</accession>
<gene>
    <name evidence="1" type="ORF">ENP34_06445</name>
</gene>
<protein>
    <submittedName>
        <fullName evidence="1">Carbon monoxide dehydrogenase</fullName>
    </submittedName>
</protein>
<reference evidence="1" key="1">
    <citation type="journal article" date="2020" name="mSystems">
        <title>Genome- and Community-Level Interaction Insights into Carbon Utilization and Element Cycling Functions of Hydrothermarchaeota in Hydrothermal Sediment.</title>
        <authorList>
            <person name="Zhou Z."/>
            <person name="Liu Y."/>
            <person name="Xu W."/>
            <person name="Pan J."/>
            <person name="Luo Z.H."/>
            <person name="Li M."/>
        </authorList>
    </citation>
    <scope>NUCLEOTIDE SEQUENCE [LARGE SCALE GENOMIC DNA]</scope>
    <source>
        <strain evidence="1">SpSt-210</strain>
    </source>
</reference>
<dbReference type="PANTHER" id="PTHR38588">
    <property type="entry name" value="BLL0334 PROTEIN"/>
    <property type="match status" value="1"/>
</dbReference>
<proteinExistence type="predicted"/>
<comment type="caution">
    <text evidence="1">The sequence shown here is derived from an EMBL/GenBank/DDBJ whole genome shotgun (WGS) entry which is preliminary data.</text>
</comment>
<dbReference type="SUPFAM" id="SSF55961">
    <property type="entry name" value="Bet v1-like"/>
    <property type="match status" value="1"/>
</dbReference>
<name>A0A831THD2_9BACT</name>
<dbReference type="InterPro" id="IPR023393">
    <property type="entry name" value="START-like_dom_sf"/>
</dbReference>
<dbReference type="Gene3D" id="3.30.530.20">
    <property type="match status" value="1"/>
</dbReference>
<dbReference type="Pfam" id="PF06240">
    <property type="entry name" value="COXG"/>
    <property type="match status" value="1"/>
</dbReference>
<dbReference type="PANTHER" id="PTHR38588:SF1">
    <property type="entry name" value="BLL0334 PROTEIN"/>
    <property type="match status" value="1"/>
</dbReference>
<dbReference type="AlphaFoldDB" id="A0A831THD2"/>
<dbReference type="CDD" id="cd05018">
    <property type="entry name" value="CoxG"/>
    <property type="match status" value="1"/>
</dbReference>